<proteinExistence type="predicted"/>
<name>A0A3P7IHE8_STRVU</name>
<reference evidence="1 2" key="1">
    <citation type="submission" date="2018-11" db="EMBL/GenBank/DDBJ databases">
        <authorList>
            <consortium name="Pathogen Informatics"/>
        </authorList>
    </citation>
    <scope>NUCLEOTIDE SEQUENCE [LARGE SCALE GENOMIC DNA]</scope>
</reference>
<dbReference type="Pfam" id="PF17619">
    <property type="entry name" value="SCVP"/>
    <property type="match status" value="1"/>
</dbReference>
<evidence type="ECO:0000313" key="1">
    <source>
        <dbReference type="EMBL" id="VDM67333.1"/>
    </source>
</evidence>
<dbReference type="Proteomes" id="UP000270094">
    <property type="component" value="Unassembled WGS sequence"/>
</dbReference>
<dbReference type="AlphaFoldDB" id="A0A3P7IHE8"/>
<keyword evidence="2" id="KW-1185">Reference proteome</keyword>
<accession>A0A3P7IHE8</accession>
<dbReference type="OrthoDB" id="5813093at2759"/>
<dbReference type="InterPro" id="IPR035126">
    <property type="entry name" value="SCVP"/>
</dbReference>
<dbReference type="EMBL" id="UYYB01005215">
    <property type="protein sequence ID" value="VDM67333.1"/>
    <property type="molecule type" value="Genomic_DNA"/>
</dbReference>
<organism evidence="1 2">
    <name type="scientific">Strongylus vulgaris</name>
    <name type="common">Blood worm</name>
    <dbReference type="NCBI Taxonomy" id="40348"/>
    <lineage>
        <taxon>Eukaryota</taxon>
        <taxon>Metazoa</taxon>
        <taxon>Ecdysozoa</taxon>
        <taxon>Nematoda</taxon>
        <taxon>Chromadorea</taxon>
        <taxon>Rhabditida</taxon>
        <taxon>Rhabditina</taxon>
        <taxon>Rhabditomorpha</taxon>
        <taxon>Strongyloidea</taxon>
        <taxon>Strongylidae</taxon>
        <taxon>Strongylus</taxon>
    </lineage>
</organism>
<protein>
    <submittedName>
        <fullName evidence="1">Uncharacterized protein</fullName>
    </submittedName>
</protein>
<sequence>MSKAMDKAASEPAEITIFTDQPYTSSMAAALTAYFKNEIKQMVISDGHSYTDEALTYTPRDSNGKIIVDIKMELKRCLKRPTLFSRMKIRYSVVITSITYRCATGPVIYY</sequence>
<gene>
    <name evidence="1" type="ORF">SVUK_LOCUS2331</name>
</gene>
<evidence type="ECO:0000313" key="2">
    <source>
        <dbReference type="Proteomes" id="UP000270094"/>
    </source>
</evidence>